<feature type="domain" description="D-isomer specific 2-hydroxyacid dehydrogenase catalytic" evidence="5">
    <location>
        <begin position="8"/>
        <end position="324"/>
    </location>
</feature>
<accession>A0A1G2N807</accession>
<dbReference type="CDD" id="cd05301">
    <property type="entry name" value="GDH"/>
    <property type="match status" value="1"/>
</dbReference>
<dbReference type="PROSITE" id="PS00671">
    <property type="entry name" value="D_2_HYDROXYACID_DH_3"/>
    <property type="match status" value="1"/>
</dbReference>
<evidence type="ECO:0000256" key="3">
    <source>
        <dbReference type="ARBA" id="ARBA00023027"/>
    </source>
</evidence>
<dbReference type="InterPro" id="IPR036291">
    <property type="entry name" value="NAD(P)-bd_dom_sf"/>
</dbReference>
<comment type="caution">
    <text evidence="7">The sequence shown here is derived from an EMBL/GenBank/DDBJ whole genome shotgun (WGS) entry which is preliminary data.</text>
</comment>
<sequence length="326" mass="35961">MNKNKKKVYVTRKIPEVGIDMLRSAGLDVTVNLREVILTKAELISELKMEPYDAVLAMLTDSIDEDVLQALPNAKIVANYAVGFNNIDLAAAKRANIAVTNTPGILSDSVAEHAMALLLALSCRIVEGDRFVRDGRYKGWEPMLLLGIDLKDKTLGIVGAGRIGDRLARHAYLGFDMKVIYHDIKRCDLIEKEYKASYYENLNDLLSEADVVSIHVPLLDSTRHLINKDNLALMKPSAFIVNTSRGPVINEEDLVAALKSRKIRGAGLDVFEDEPKLSPGLNDLDNVVLTPHIASATEETRNQMATFAARNIIDCLEGRTPPNLAE</sequence>
<protein>
    <recommendedName>
        <fullName evidence="9">D-glycerate dehydrogenase</fullName>
    </recommendedName>
</protein>
<evidence type="ECO:0000256" key="4">
    <source>
        <dbReference type="RuleBase" id="RU003719"/>
    </source>
</evidence>
<dbReference type="InterPro" id="IPR029752">
    <property type="entry name" value="D-isomer_DH_CS1"/>
</dbReference>
<dbReference type="SUPFAM" id="SSF51735">
    <property type="entry name" value="NAD(P)-binding Rossmann-fold domains"/>
    <property type="match status" value="1"/>
</dbReference>
<dbReference type="PROSITE" id="PS00670">
    <property type="entry name" value="D_2_HYDROXYACID_DH_2"/>
    <property type="match status" value="1"/>
</dbReference>
<comment type="similarity">
    <text evidence="1 4">Belongs to the D-isomer specific 2-hydroxyacid dehydrogenase family.</text>
</comment>
<dbReference type="GO" id="GO:0016618">
    <property type="term" value="F:hydroxypyruvate reductase [NAD(P)H] activity"/>
    <property type="evidence" value="ECO:0007669"/>
    <property type="project" value="TreeGrafter"/>
</dbReference>
<evidence type="ECO:0000256" key="2">
    <source>
        <dbReference type="ARBA" id="ARBA00023002"/>
    </source>
</evidence>
<dbReference type="STRING" id="1802319.A2928_03845"/>
<dbReference type="EMBL" id="MHRX01000049">
    <property type="protein sequence ID" value="OHA32287.1"/>
    <property type="molecule type" value="Genomic_DNA"/>
</dbReference>
<dbReference type="GO" id="GO:0030267">
    <property type="term" value="F:glyoxylate reductase (NADPH) activity"/>
    <property type="evidence" value="ECO:0007669"/>
    <property type="project" value="TreeGrafter"/>
</dbReference>
<dbReference type="AlphaFoldDB" id="A0A1G2N807"/>
<dbReference type="SUPFAM" id="SSF52283">
    <property type="entry name" value="Formate/glycerate dehydrogenase catalytic domain-like"/>
    <property type="match status" value="1"/>
</dbReference>
<dbReference type="Pfam" id="PF02826">
    <property type="entry name" value="2-Hacid_dh_C"/>
    <property type="match status" value="1"/>
</dbReference>
<evidence type="ECO:0000259" key="5">
    <source>
        <dbReference type="Pfam" id="PF00389"/>
    </source>
</evidence>
<dbReference type="InterPro" id="IPR050223">
    <property type="entry name" value="D-isomer_2-hydroxyacid_DH"/>
</dbReference>
<dbReference type="FunFam" id="3.40.50.720:FF:000203">
    <property type="entry name" value="D-3-phosphoglycerate dehydrogenase (SerA)"/>
    <property type="match status" value="1"/>
</dbReference>
<proteinExistence type="inferred from homology"/>
<name>A0A1G2N807_9BACT</name>
<keyword evidence="3" id="KW-0520">NAD</keyword>
<dbReference type="Proteomes" id="UP000176221">
    <property type="component" value="Unassembled WGS sequence"/>
</dbReference>
<dbReference type="Pfam" id="PF00389">
    <property type="entry name" value="2-Hacid_dh"/>
    <property type="match status" value="1"/>
</dbReference>
<evidence type="ECO:0008006" key="9">
    <source>
        <dbReference type="Google" id="ProtNLM"/>
    </source>
</evidence>
<organism evidence="7 8">
    <name type="scientific">Candidatus Taylorbacteria bacterium RIFCSPLOWO2_01_FULL_45_15b</name>
    <dbReference type="NCBI Taxonomy" id="1802319"/>
    <lineage>
        <taxon>Bacteria</taxon>
        <taxon>Candidatus Tayloriibacteriota</taxon>
    </lineage>
</organism>
<evidence type="ECO:0000259" key="6">
    <source>
        <dbReference type="Pfam" id="PF02826"/>
    </source>
</evidence>
<gene>
    <name evidence="7" type="ORF">A2928_03845</name>
</gene>
<dbReference type="PANTHER" id="PTHR10996:SF178">
    <property type="entry name" value="2-HYDROXYACID DEHYDROGENASE YGL185C-RELATED"/>
    <property type="match status" value="1"/>
</dbReference>
<dbReference type="GO" id="GO:0051287">
    <property type="term" value="F:NAD binding"/>
    <property type="evidence" value="ECO:0007669"/>
    <property type="project" value="InterPro"/>
</dbReference>
<dbReference type="GO" id="GO:0005829">
    <property type="term" value="C:cytosol"/>
    <property type="evidence" value="ECO:0007669"/>
    <property type="project" value="TreeGrafter"/>
</dbReference>
<evidence type="ECO:0000256" key="1">
    <source>
        <dbReference type="ARBA" id="ARBA00005854"/>
    </source>
</evidence>
<dbReference type="Gene3D" id="3.40.50.720">
    <property type="entry name" value="NAD(P)-binding Rossmann-like Domain"/>
    <property type="match status" value="2"/>
</dbReference>
<dbReference type="PROSITE" id="PS00065">
    <property type="entry name" value="D_2_HYDROXYACID_DH_1"/>
    <property type="match status" value="1"/>
</dbReference>
<dbReference type="PANTHER" id="PTHR10996">
    <property type="entry name" value="2-HYDROXYACID DEHYDROGENASE-RELATED"/>
    <property type="match status" value="1"/>
</dbReference>
<dbReference type="InterPro" id="IPR006140">
    <property type="entry name" value="D-isomer_DH_NAD-bd"/>
</dbReference>
<evidence type="ECO:0000313" key="8">
    <source>
        <dbReference type="Proteomes" id="UP000176221"/>
    </source>
</evidence>
<evidence type="ECO:0000313" key="7">
    <source>
        <dbReference type="EMBL" id="OHA32287.1"/>
    </source>
</evidence>
<keyword evidence="2 4" id="KW-0560">Oxidoreductase</keyword>
<feature type="domain" description="D-isomer specific 2-hydroxyacid dehydrogenase NAD-binding" evidence="6">
    <location>
        <begin position="115"/>
        <end position="294"/>
    </location>
</feature>
<reference evidence="7 8" key="1">
    <citation type="journal article" date="2016" name="Nat. Commun.">
        <title>Thousands of microbial genomes shed light on interconnected biogeochemical processes in an aquifer system.</title>
        <authorList>
            <person name="Anantharaman K."/>
            <person name="Brown C.T."/>
            <person name="Hug L.A."/>
            <person name="Sharon I."/>
            <person name="Castelle C.J."/>
            <person name="Probst A.J."/>
            <person name="Thomas B.C."/>
            <person name="Singh A."/>
            <person name="Wilkins M.J."/>
            <person name="Karaoz U."/>
            <person name="Brodie E.L."/>
            <person name="Williams K.H."/>
            <person name="Hubbard S.S."/>
            <person name="Banfield J.F."/>
        </authorList>
    </citation>
    <scope>NUCLEOTIDE SEQUENCE [LARGE SCALE GENOMIC DNA]</scope>
</reference>
<dbReference type="InterPro" id="IPR006139">
    <property type="entry name" value="D-isomer_2_OHA_DH_cat_dom"/>
</dbReference>
<dbReference type="InterPro" id="IPR029753">
    <property type="entry name" value="D-isomer_DH_CS"/>
</dbReference>